<keyword evidence="8" id="KW-0732">Signal</keyword>
<dbReference type="EMBL" id="BPVZ01000125">
    <property type="protein sequence ID" value="GKV37851.1"/>
    <property type="molecule type" value="Genomic_DNA"/>
</dbReference>
<reference evidence="10 11" key="1">
    <citation type="journal article" date="2021" name="Commun. Biol.">
        <title>The genome of Shorea leprosula (Dipterocarpaceae) highlights the ecological relevance of drought in aseasonal tropical rainforests.</title>
        <authorList>
            <person name="Ng K.K.S."/>
            <person name="Kobayashi M.J."/>
            <person name="Fawcett J.A."/>
            <person name="Hatakeyama M."/>
            <person name="Paape T."/>
            <person name="Ng C.H."/>
            <person name="Ang C.C."/>
            <person name="Tnah L.H."/>
            <person name="Lee C.T."/>
            <person name="Nishiyama T."/>
            <person name="Sese J."/>
            <person name="O'Brien M.J."/>
            <person name="Copetti D."/>
            <person name="Mohd Noor M.I."/>
            <person name="Ong R.C."/>
            <person name="Putra M."/>
            <person name="Sireger I.Z."/>
            <person name="Indrioko S."/>
            <person name="Kosugi Y."/>
            <person name="Izuno A."/>
            <person name="Isagi Y."/>
            <person name="Lee S.L."/>
            <person name="Shimizu K.K."/>
        </authorList>
    </citation>
    <scope>NUCLEOTIDE SEQUENCE [LARGE SCALE GENOMIC DNA]</scope>
    <source>
        <strain evidence="10">214</strain>
    </source>
</reference>
<dbReference type="Gene3D" id="2.40.70.10">
    <property type="entry name" value="Acid Proteases"/>
    <property type="match status" value="2"/>
</dbReference>
<evidence type="ECO:0000259" key="9">
    <source>
        <dbReference type="PROSITE" id="PS51767"/>
    </source>
</evidence>
<proteinExistence type="inferred from homology"/>
<evidence type="ECO:0000313" key="11">
    <source>
        <dbReference type="Proteomes" id="UP001054252"/>
    </source>
</evidence>
<dbReference type="InterPro" id="IPR032799">
    <property type="entry name" value="TAXi_C"/>
</dbReference>
<evidence type="ECO:0000256" key="4">
    <source>
        <dbReference type="ARBA" id="ARBA00022801"/>
    </source>
</evidence>
<dbReference type="InterPro" id="IPR051708">
    <property type="entry name" value="Plant_Aspart_Prot_A1"/>
</dbReference>
<dbReference type="PANTHER" id="PTHR47967:SF69">
    <property type="entry name" value="ASPARTIC PROTEINASE NANA, CHLOROPLAST"/>
    <property type="match status" value="1"/>
</dbReference>
<dbReference type="GO" id="GO:0006508">
    <property type="term" value="P:proteolysis"/>
    <property type="evidence" value="ECO:0007669"/>
    <property type="project" value="UniProtKB-KW"/>
</dbReference>
<dbReference type="Pfam" id="PF14541">
    <property type="entry name" value="TAXi_C"/>
    <property type="match status" value="1"/>
</dbReference>
<gene>
    <name evidence="10" type="ORF">SLEP1_g45824</name>
</gene>
<comment type="caution">
    <text evidence="10">The sequence shown here is derived from an EMBL/GenBank/DDBJ whole genome shotgun (WGS) entry which is preliminary data.</text>
</comment>
<feature type="chain" id="PRO_5044022844" description="Peptidase A1 domain-containing protein" evidence="8">
    <location>
        <begin position="24"/>
        <end position="475"/>
    </location>
</feature>
<keyword evidence="4 7" id="KW-0378">Hydrolase</keyword>
<accession>A0AAV5LKB1</accession>
<evidence type="ECO:0000256" key="6">
    <source>
        <dbReference type="PIRSR" id="PIRSR601461-1"/>
    </source>
</evidence>
<name>A0AAV5LKB1_9ROSI</name>
<dbReference type="PRINTS" id="PR00792">
    <property type="entry name" value="PEPSIN"/>
</dbReference>
<comment type="similarity">
    <text evidence="1 7">Belongs to the peptidase A1 family.</text>
</comment>
<organism evidence="10 11">
    <name type="scientific">Rubroshorea leprosula</name>
    <dbReference type="NCBI Taxonomy" id="152421"/>
    <lineage>
        <taxon>Eukaryota</taxon>
        <taxon>Viridiplantae</taxon>
        <taxon>Streptophyta</taxon>
        <taxon>Embryophyta</taxon>
        <taxon>Tracheophyta</taxon>
        <taxon>Spermatophyta</taxon>
        <taxon>Magnoliopsida</taxon>
        <taxon>eudicotyledons</taxon>
        <taxon>Gunneridae</taxon>
        <taxon>Pentapetalae</taxon>
        <taxon>rosids</taxon>
        <taxon>malvids</taxon>
        <taxon>Malvales</taxon>
        <taxon>Dipterocarpaceae</taxon>
        <taxon>Rubroshorea</taxon>
    </lineage>
</organism>
<dbReference type="AlphaFoldDB" id="A0AAV5LKB1"/>
<dbReference type="CDD" id="cd05476">
    <property type="entry name" value="pepsin_A_like_plant"/>
    <property type="match status" value="1"/>
</dbReference>
<dbReference type="SUPFAM" id="SSF50630">
    <property type="entry name" value="Acid proteases"/>
    <property type="match status" value="1"/>
</dbReference>
<evidence type="ECO:0000256" key="3">
    <source>
        <dbReference type="ARBA" id="ARBA00022750"/>
    </source>
</evidence>
<evidence type="ECO:0000256" key="1">
    <source>
        <dbReference type="ARBA" id="ARBA00007447"/>
    </source>
</evidence>
<dbReference type="PANTHER" id="PTHR47967">
    <property type="entry name" value="OS07G0603500 PROTEIN-RELATED"/>
    <property type="match status" value="1"/>
</dbReference>
<keyword evidence="11" id="KW-1185">Reference proteome</keyword>
<dbReference type="Proteomes" id="UP001054252">
    <property type="component" value="Unassembled WGS sequence"/>
</dbReference>
<evidence type="ECO:0000313" key="10">
    <source>
        <dbReference type="EMBL" id="GKV37851.1"/>
    </source>
</evidence>
<dbReference type="InterPro" id="IPR001461">
    <property type="entry name" value="Aspartic_peptidase_A1"/>
</dbReference>
<evidence type="ECO:0000256" key="2">
    <source>
        <dbReference type="ARBA" id="ARBA00022670"/>
    </source>
</evidence>
<evidence type="ECO:0000256" key="7">
    <source>
        <dbReference type="RuleBase" id="RU000454"/>
    </source>
</evidence>
<feature type="active site" evidence="6">
    <location>
        <position position="355"/>
    </location>
</feature>
<dbReference type="PROSITE" id="PS00141">
    <property type="entry name" value="ASP_PROTEASE"/>
    <property type="match status" value="1"/>
</dbReference>
<dbReference type="PROSITE" id="PS51767">
    <property type="entry name" value="PEPTIDASE_A1"/>
    <property type="match status" value="1"/>
</dbReference>
<keyword evidence="2 7" id="KW-0645">Protease</keyword>
<dbReference type="InterPro" id="IPR033121">
    <property type="entry name" value="PEPTIDASE_A1"/>
</dbReference>
<evidence type="ECO:0000256" key="8">
    <source>
        <dbReference type="SAM" id="SignalP"/>
    </source>
</evidence>
<keyword evidence="5" id="KW-0325">Glycoprotein</keyword>
<dbReference type="FunFam" id="2.40.70.10:FF:000033">
    <property type="entry name" value="Aspartyl protease family protein"/>
    <property type="match status" value="1"/>
</dbReference>
<dbReference type="InterPro" id="IPR034161">
    <property type="entry name" value="Pepsin-like_plant"/>
</dbReference>
<evidence type="ECO:0000256" key="5">
    <source>
        <dbReference type="ARBA" id="ARBA00023180"/>
    </source>
</evidence>
<dbReference type="Pfam" id="PF14543">
    <property type="entry name" value="TAXi_N"/>
    <property type="match status" value="1"/>
</dbReference>
<feature type="domain" description="Peptidase A1" evidence="9">
    <location>
        <begin position="112"/>
        <end position="470"/>
    </location>
</feature>
<feature type="signal peptide" evidence="8">
    <location>
        <begin position="1"/>
        <end position="23"/>
    </location>
</feature>
<dbReference type="GO" id="GO:0004190">
    <property type="term" value="F:aspartic-type endopeptidase activity"/>
    <property type="evidence" value="ECO:0007669"/>
    <property type="project" value="UniProtKB-KW"/>
</dbReference>
<dbReference type="InterPro" id="IPR001969">
    <property type="entry name" value="Aspartic_peptidase_AS"/>
</dbReference>
<dbReference type="InterPro" id="IPR032861">
    <property type="entry name" value="TAXi_N"/>
</dbReference>
<dbReference type="InterPro" id="IPR021109">
    <property type="entry name" value="Peptidase_aspartic_dom_sf"/>
</dbReference>
<keyword evidence="3 7" id="KW-0064">Aspartyl protease</keyword>
<sequence>MEGQGRLGLVFLLLLLLLSLSQSLNSVEEEHQNSLKLELIHRHAHPQLNSRHKTQLDRLKELLHHDMIRLNMIAHKRRLGQNPPAAGGTVRKSNGSIEMPINSARDYGLGEYFVSFKVGTPSQKFTLVVDTGSELTWMNCRYRCGTRCRENGRRINRRPVFWADLSSTFRPLPCSTWMCRVELMNLFSLTTCPTPLNPCNFDYRYIDGSSASGFFANETVTLDVTNGQRVRLHDVLIGCSNSFKGISFDKGADGVLALANSKYSFTTKATQHFGGKFSYCLVDHLSHKSASNYLIFGDNREETSLLGETRHTKLELNLIRPFYAVNVVGISIGDKMLDIPLMAWDATQGGGTVLDSGTSLTMLSDPAYKPVMAALEASVTKYPRVKLDGVPYCFNSTRFDSTMVPKLVIHFADGARFEPFLKSYIIDAANGVKCLGFMPGAWPTSSVIGNIMQQNHLWEFDLVRKTLGFTRSTCT</sequence>
<feature type="active site" evidence="6">
    <location>
        <position position="130"/>
    </location>
</feature>
<protein>
    <recommendedName>
        <fullName evidence="9">Peptidase A1 domain-containing protein</fullName>
    </recommendedName>
</protein>